<comment type="similarity">
    <text evidence="2">Belongs to the nucleobase:cation symporter-2 (NCS2) (TC 2.A.40) family.</text>
</comment>
<dbReference type="Proteomes" id="UP000193719">
    <property type="component" value="Unassembled WGS sequence"/>
</dbReference>
<feature type="transmembrane region" description="Helical" evidence="8">
    <location>
        <begin position="449"/>
        <end position="476"/>
    </location>
</feature>
<comment type="caution">
    <text evidence="9">The sequence shown here is derived from an EMBL/GenBank/DDBJ whole genome shotgun (WGS) entry which is preliminary data.</text>
</comment>
<dbReference type="InterPro" id="IPR006043">
    <property type="entry name" value="NCS2"/>
</dbReference>
<evidence type="ECO:0000256" key="3">
    <source>
        <dbReference type="ARBA" id="ARBA00022448"/>
    </source>
</evidence>
<evidence type="ECO:0000313" key="10">
    <source>
        <dbReference type="Proteomes" id="UP000193719"/>
    </source>
</evidence>
<dbReference type="AlphaFoldDB" id="A0A1Y1UVV4"/>
<feature type="transmembrane region" description="Helical" evidence="8">
    <location>
        <begin position="75"/>
        <end position="94"/>
    </location>
</feature>
<proteinExistence type="inferred from homology"/>
<evidence type="ECO:0000256" key="5">
    <source>
        <dbReference type="ARBA" id="ARBA00022989"/>
    </source>
</evidence>
<name>A0A1Y1UVV4_9FUNG</name>
<feature type="transmembrane region" description="Helical" evidence="8">
    <location>
        <begin position="101"/>
        <end position="118"/>
    </location>
</feature>
<keyword evidence="6 8" id="KW-0472">Membrane</keyword>
<evidence type="ECO:0000313" key="9">
    <source>
        <dbReference type="EMBL" id="ORX42206.1"/>
    </source>
</evidence>
<evidence type="ECO:0000256" key="1">
    <source>
        <dbReference type="ARBA" id="ARBA00004141"/>
    </source>
</evidence>
<dbReference type="GO" id="GO:0005886">
    <property type="term" value="C:plasma membrane"/>
    <property type="evidence" value="ECO:0007669"/>
    <property type="project" value="UniProtKB-ARBA"/>
</dbReference>
<feature type="transmembrane region" description="Helical" evidence="8">
    <location>
        <begin position="365"/>
        <end position="390"/>
    </location>
</feature>
<keyword evidence="3" id="KW-0813">Transport</keyword>
<feature type="transmembrane region" description="Helical" evidence="8">
    <location>
        <begin position="157"/>
        <end position="179"/>
    </location>
</feature>
<keyword evidence="5 8" id="KW-1133">Transmembrane helix</keyword>
<comment type="subcellular location">
    <subcellularLocation>
        <location evidence="1">Membrane</location>
        <topology evidence="1">Multi-pass membrane protein</topology>
    </subcellularLocation>
</comment>
<dbReference type="Pfam" id="PF00860">
    <property type="entry name" value="Xan_ur_permease"/>
    <property type="match status" value="1"/>
</dbReference>
<reference evidence="9 10" key="1">
    <citation type="submission" date="2016-08" db="EMBL/GenBank/DDBJ databases">
        <title>Genomes of anaerobic fungi encode conserved fungal cellulosomes for biomass hydrolysis.</title>
        <authorList>
            <consortium name="DOE Joint Genome Institute"/>
            <person name="Haitjema C.H."/>
            <person name="Gilmore S.P."/>
            <person name="Henske J.K."/>
            <person name="Solomon K.V."/>
            <person name="De Groot R."/>
            <person name="Kuo A."/>
            <person name="Mondo S.J."/>
            <person name="Salamov A.A."/>
            <person name="Labutti K."/>
            <person name="Zhao Z."/>
            <person name="Chiniquy J."/>
            <person name="Barry K."/>
            <person name="Brewer H.M."/>
            <person name="Purvine S.O."/>
            <person name="Wright A.T."/>
            <person name="Boxma B."/>
            <person name="Van Alen T."/>
            <person name="Hackstein J.H."/>
            <person name="Baker S.E."/>
            <person name="Grigoriev I.V."/>
            <person name="O'Malley M.A."/>
        </authorList>
    </citation>
    <scope>NUCLEOTIDE SEQUENCE [LARGE SCALE GENOMIC DNA]</scope>
    <source>
        <strain evidence="10">finn</strain>
    </source>
</reference>
<dbReference type="EMBL" id="MCFH01000069">
    <property type="protein sequence ID" value="ORX42206.1"/>
    <property type="molecule type" value="Genomic_DNA"/>
</dbReference>
<feature type="compositionally biased region" description="Low complexity" evidence="7">
    <location>
        <begin position="530"/>
        <end position="546"/>
    </location>
</feature>
<evidence type="ECO:0000256" key="6">
    <source>
        <dbReference type="ARBA" id="ARBA00023136"/>
    </source>
</evidence>
<feature type="transmembrane region" description="Helical" evidence="8">
    <location>
        <begin position="209"/>
        <end position="229"/>
    </location>
</feature>
<protein>
    <submittedName>
        <fullName evidence="9">Xanthine/uracil permease</fullName>
    </submittedName>
</protein>
<feature type="transmembrane region" description="Helical" evidence="8">
    <location>
        <begin position="124"/>
        <end position="145"/>
    </location>
</feature>
<evidence type="ECO:0000256" key="8">
    <source>
        <dbReference type="SAM" id="Phobius"/>
    </source>
</evidence>
<feature type="region of interest" description="Disordered" evidence="7">
    <location>
        <begin position="508"/>
        <end position="562"/>
    </location>
</feature>
<evidence type="ECO:0000256" key="4">
    <source>
        <dbReference type="ARBA" id="ARBA00022692"/>
    </source>
</evidence>
<feature type="transmembrane region" description="Helical" evidence="8">
    <location>
        <begin position="282"/>
        <end position="301"/>
    </location>
</feature>
<dbReference type="OrthoDB" id="1641903at2759"/>
<dbReference type="PANTHER" id="PTHR11119">
    <property type="entry name" value="XANTHINE-URACIL / VITAMIN C PERMEASE FAMILY MEMBER"/>
    <property type="match status" value="1"/>
</dbReference>
<feature type="transmembrane region" description="Helical" evidence="8">
    <location>
        <begin position="396"/>
        <end position="415"/>
    </location>
</feature>
<reference evidence="9 10" key="2">
    <citation type="submission" date="2016-08" db="EMBL/GenBank/DDBJ databases">
        <title>Pervasive Adenine N6-methylation of Active Genes in Fungi.</title>
        <authorList>
            <consortium name="DOE Joint Genome Institute"/>
            <person name="Mondo S.J."/>
            <person name="Dannebaum R.O."/>
            <person name="Kuo R.C."/>
            <person name="Labutti K."/>
            <person name="Haridas S."/>
            <person name="Kuo A."/>
            <person name="Salamov A."/>
            <person name="Ahrendt S.R."/>
            <person name="Lipzen A."/>
            <person name="Sullivan W."/>
            <person name="Andreopoulos W.B."/>
            <person name="Clum A."/>
            <person name="Lindquist E."/>
            <person name="Daum C."/>
            <person name="Ramamoorthy G.K."/>
            <person name="Gryganskyi A."/>
            <person name="Culley D."/>
            <person name="Magnuson J.K."/>
            <person name="James T.Y."/>
            <person name="O'Malley M.A."/>
            <person name="Stajich J.E."/>
            <person name="Spatafora J.W."/>
            <person name="Visel A."/>
            <person name="Grigoriev I.V."/>
        </authorList>
    </citation>
    <scope>NUCLEOTIDE SEQUENCE [LARGE SCALE GENOMIC DNA]</scope>
    <source>
        <strain evidence="10">finn</strain>
    </source>
</reference>
<feature type="transmembrane region" description="Helical" evidence="8">
    <location>
        <begin position="427"/>
        <end position="443"/>
    </location>
</feature>
<sequence length="562" mass="60782">MHLFSNIRFRRRPKVDIVDSDEIDDLPKSKPDISNNSEPIYDARQLGIVRMIILGFQHLFAMFGATVLVPTLTGLNVSTTLLFTGLGTLLFHLVSQRKIPAFLGSSFSFLSGYFSIAPHGEKELLPYACFGVLCAGVIYIILAIIIKFCGIKRIMKFFPPIVTGPIIIAIGLTLSQSAINNCSKNWLLAVIAVIFIISCNIWGKGLIRIIPGVISITLTVAIAALLTLLPTKDVDGFICINGNENFRLFSTSNLKSIIDVNWVGLPIKKDSTILYVFEHPDASKFLTAFITIVPISIATIVEHIGDISAISSTCNRNYLANPGLHRTIMGDGLATILASIFGAPANTTYGENTGVLTISKVFDPLVLQIAAFIAILLSFSPKIAACISSIPNSVVGGVSLVLYGMISAVGVRNIVENKIQFRNTRNIILAGLILILSIGITYSDKSAIIIPIGSVEISLSGLATGSLVGIIVNAILPGKDYIFNDENDENEKSNEPVEVKIEDSKDLSNITINANDSKEEINSEEENNSEENNTSMGSTTNMETSMDSSETVDDSEENSKNK</sequence>
<feature type="transmembrane region" description="Helical" evidence="8">
    <location>
        <begin position="48"/>
        <end position="69"/>
    </location>
</feature>
<dbReference type="GO" id="GO:0022857">
    <property type="term" value="F:transmembrane transporter activity"/>
    <property type="evidence" value="ECO:0007669"/>
    <property type="project" value="InterPro"/>
</dbReference>
<evidence type="ECO:0000256" key="2">
    <source>
        <dbReference type="ARBA" id="ARBA00008821"/>
    </source>
</evidence>
<feature type="transmembrane region" description="Helical" evidence="8">
    <location>
        <begin position="185"/>
        <end position="202"/>
    </location>
</feature>
<keyword evidence="10" id="KW-1185">Reference proteome</keyword>
<dbReference type="InterPro" id="IPR006042">
    <property type="entry name" value="Xan_ur_permease"/>
</dbReference>
<organism evidence="9 10">
    <name type="scientific">Piromyces finnis</name>
    <dbReference type="NCBI Taxonomy" id="1754191"/>
    <lineage>
        <taxon>Eukaryota</taxon>
        <taxon>Fungi</taxon>
        <taxon>Fungi incertae sedis</taxon>
        <taxon>Chytridiomycota</taxon>
        <taxon>Chytridiomycota incertae sedis</taxon>
        <taxon>Neocallimastigomycetes</taxon>
        <taxon>Neocallimastigales</taxon>
        <taxon>Neocallimastigaceae</taxon>
        <taxon>Piromyces</taxon>
    </lineage>
</organism>
<dbReference type="STRING" id="1754191.A0A1Y1UVV4"/>
<accession>A0A1Y1UVV4</accession>
<gene>
    <name evidence="9" type="ORF">BCR36DRAFT_416218</name>
</gene>
<keyword evidence="4 8" id="KW-0812">Transmembrane</keyword>
<dbReference type="PROSITE" id="PS01116">
    <property type="entry name" value="XANTH_URACIL_PERMASE"/>
    <property type="match status" value="1"/>
</dbReference>
<evidence type="ECO:0000256" key="7">
    <source>
        <dbReference type="SAM" id="MobiDB-lite"/>
    </source>
</evidence>